<dbReference type="InterPro" id="IPR012902">
    <property type="entry name" value="N_methyl_site"/>
</dbReference>
<accession>A0A7U4LZD4</accession>
<reference evidence="3" key="2">
    <citation type="journal article" date="2017" name="Stand. Genomic Sci.">
        <title>Complete genome sequence of the sulfur-oxidizing chemolithoautotrophic Sulfurovum lithotrophicum 42BKTT.</title>
        <authorList>
            <person name="Jeon W."/>
            <person name="Priscilla L."/>
            <person name="Park G."/>
            <person name="Lee H."/>
            <person name="Lee N."/>
            <person name="Lee D."/>
            <person name="Kwon H."/>
            <person name="Ahn I."/>
            <person name="Lee C."/>
            <person name="Lee H."/>
            <person name="Ahn J."/>
        </authorList>
    </citation>
    <scope>NUCLEOTIDE SEQUENCE [LARGE SCALE GENOMIC DNA]</scope>
    <source>
        <strain evidence="3">ATCC BAA-797 / 42BKT</strain>
    </source>
</reference>
<dbReference type="RefSeq" id="WP_046550105.1">
    <property type="nucleotide sequence ID" value="NZ_CP011308.1"/>
</dbReference>
<dbReference type="KEGG" id="slh:YH65_00115"/>
<name>A0A7U4LZD4_9BACT</name>
<gene>
    <name evidence="2" type="ORF">YH65_00115</name>
</gene>
<dbReference type="NCBIfam" id="TIGR02532">
    <property type="entry name" value="IV_pilin_GFxxxE"/>
    <property type="match status" value="1"/>
</dbReference>
<reference evidence="2 3" key="1">
    <citation type="submission" date="2015-04" db="EMBL/GenBank/DDBJ databases">
        <title>Complete genome sequence of Sulfurovum lithotrophicum ATCC BAA-797T.</title>
        <authorList>
            <person name="Ahn J."/>
            <person name="Park G."/>
            <person name="Jeon W."/>
            <person name="Jang Y."/>
            <person name="Jang M."/>
            <person name="Lee H."/>
            <person name="Lee H."/>
        </authorList>
    </citation>
    <scope>NUCLEOTIDE SEQUENCE [LARGE SCALE GENOMIC DNA]</scope>
    <source>
        <strain evidence="3">ATCC BAA-797 / 42BKT</strain>
    </source>
</reference>
<feature type="transmembrane region" description="Helical" evidence="1">
    <location>
        <begin position="12"/>
        <end position="34"/>
    </location>
</feature>
<keyword evidence="1" id="KW-0472">Membrane</keyword>
<sequence length="142" mass="16617">MKTLSPARTLRPAFTIIEILVSVIIISISIVYVLKVHSQNHEQIVYITERNKLSLQDSLFLADNALRYHKEKKDAYEVLRPYFKIDDFKSREILKKAQREYFIPEVLNLTPKEGFGPAATVQEIKLKDKYSSAYFRFKISTF</sequence>
<evidence type="ECO:0000313" key="3">
    <source>
        <dbReference type="Proteomes" id="UP000034444"/>
    </source>
</evidence>
<dbReference type="OrthoDB" id="5372946at2"/>
<dbReference type="EMBL" id="CP011308">
    <property type="protein sequence ID" value="AKF23990.1"/>
    <property type="molecule type" value="Genomic_DNA"/>
</dbReference>
<evidence type="ECO:0008006" key="4">
    <source>
        <dbReference type="Google" id="ProtNLM"/>
    </source>
</evidence>
<dbReference type="Proteomes" id="UP000034444">
    <property type="component" value="Chromosome"/>
</dbReference>
<keyword evidence="1" id="KW-1133">Transmembrane helix</keyword>
<protein>
    <recommendedName>
        <fullName evidence="4">Prepilin-type cleavage/methylation domain-containing protein</fullName>
    </recommendedName>
</protein>
<evidence type="ECO:0000256" key="1">
    <source>
        <dbReference type="SAM" id="Phobius"/>
    </source>
</evidence>
<dbReference type="AlphaFoldDB" id="A0A7U4LZD4"/>
<keyword evidence="3" id="KW-1185">Reference proteome</keyword>
<organism evidence="2 3">
    <name type="scientific">Sulfurovum lithotrophicum</name>
    <dbReference type="NCBI Taxonomy" id="206403"/>
    <lineage>
        <taxon>Bacteria</taxon>
        <taxon>Pseudomonadati</taxon>
        <taxon>Campylobacterota</taxon>
        <taxon>Epsilonproteobacteria</taxon>
        <taxon>Campylobacterales</taxon>
        <taxon>Sulfurovaceae</taxon>
        <taxon>Sulfurovum</taxon>
    </lineage>
</organism>
<keyword evidence="1" id="KW-0812">Transmembrane</keyword>
<evidence type="ECO:0000313" key="2">
    <source>
        <dbReference type="EMBL" id="AKF23990.1"/>
    </source>
</evidence>
<proteinExistence type="predicted"/>